<dbReference type="SUPFAM" id="SSF52172">
    <property type="entry name" value="CheY-like"/>
    <property type="match status" value="1"/>
</dbReference>
<name>A0A948RY89_UNCEI</name>
<dbReference type="SMART" id="SM00388">
    <property type="entry name" value="HisKA"/>
    <property type="match status" value="1"/>
</dbReference>
<evidence type="ECO:0000259" key="6">
    <source>
        <dbReference type="PROSITE" id="PS50110"/>
    </source>
</evidence>
<dbReference type="InterPro" id="IPR000014">
    <property type="entry name" value="PAS"/>
</dbReference>
<comment type="catalytic activity">
    <reaction evidence="1">
        <text>ATP + protein L-histidine = ADP + protein N-phospho-L-histidine.</text>
        <dbReference type="EC" id="2.7.13.3"/>
    </reaction>
</comment>
<evidence type="ECO:0000256" key="2">
    <source>
        <dbReference type="ARBA" id="ARBA00012438"/>
    </source>
</evidence>
<feature type="modified residue" description="4-aspartylphosphate" evidence="4">
    <location>
        <position position="674"/>
    </location>
</feature>
<feature type="domain" description="PAS" evidence="7">
    <location>
        <begin position="253"/>
        <end position="323"/>
    </location>
</feature>
<dbReference type="InterPro" id="IPR003661">
    <property type="entry name" value="HisK_dim/P_dom"/>
</dbReference>
<evidence type="ECO:0000259" key="5">
    <source>
        <dbReference type="PROSITE" id="PS50109"/>
    </source>
</evidence>
<dbReference type="NCBIfam" id="TIGR00229">
    <property type="entry name" value="sensory_box"/>
    <property type="match status" value="2"/>
</dbReference>
<evidence type="ECO:0000256" key="4">
    <source>
        <dbReference type="PROSITE-ProRule" id="PRU00169"/>
    </source>
</evidence>
<dbReference type="PROSITE" id="PS50113">
    <property type="entry name" value="PAC"/>
    <property type="match status" value="2"/>
</dbReference>
<organism evidence="9 10">
    <name type="scientific">Eiseniibacteriota bacterium</name>
    <dbReference type="NCBI Taxonomy" id="2212470"/>
    <lineage>
        <taxon>Bacteria</taxon>
        <taxon>Candidatus Eiseniibacteriota</taxon>
    </lineage>
</organism>
<evidence type="ECO:0000259" key="7">
    <source>
        <dbReference type="PROSITE" id="PS50112"/>
    </source>
</evidence>
<dbReference type="SUPFAM" id="SSF47384">
    <property type="entry name" value="Homodimeric domain of signal transducing histidine kinase"/>
    <property type="match status" value="1"/>
</dbReference>
<dbReference type="GO" id="GO:0000155">
    <property type="term" value="F:phosphorelay sensor kinase activity"/>
    <property type="evidence" value="ECO:0007669"/>
    <property type="project" value="InterPro"/>
</dbReference>
<accession>A0A948RY89</accession>
<dbReference type="SUPFAM" id="SSF55874">
    <property type="entry name" value="ATPase domain of HSP90 chaperone/DNA topoisomerase II/histidine kinase"/>
    <property type="match status" value="1"/>
</dbReference>
<dbReference type="CDD" id="cd00130">
    <property type="entry name" value="PAS"/>
    <property type="match status" value="2"/>
</dbReference>
<dbReference type="PANTHER" id="PTHR43065">
    <property type="entry name" value="SENSOR HISTIDINE KINASE"/>
    <property type="match status" value="1"/>
</dbReference>
<evidence type="ECO:0000256" key="3">
    <source>
        <dbReference type="ARBA" id="ARBA00022553"/>
    </source>
</evidence>
<dbReference type="PROSITE" id="PS50112">
    <property type="entry name" value="PAS"/>
    <property type="match status" value="3"/>
</dbReference>
<dbReference type="AlphaFoldDB" id="A0A948RY89"/>
<evidence type="ECO:0000313" key="10">
    <source>
        <dbReference type="Proteomes" id="UP000777784"/>
    </source>
</evidence>
<dbReference type="SUPFAM" id="SSF55785">
    <property type="entry name" value="PYP-like sensor domain (PAS domain)"/>
    <property type="match status" value="3"/>
</dbReference>
<dbReference type="InterPro" id="IPR004358">
    <property type="entry name" value="Sig_transdc_His_kin-like_C"/>
</dbReference>
<dbReference type="SMART" id="SM00091">
    <property type="entry name" value="PAS"/>
    <property type="match status" value="3"/>
</dbReference>
<dbReference type="EMBL" id="JAHJDP010000109">
    <property type="protein sequence ID" value="MBU2693045.1"/>
    <property type="molecule type" value="Genomic_DNA"/>
</dbReference>
<dbReference type="InterPro" id="IPR036890">
    <property type="entry name" value="HATPase_C_sf"/>
</dbReference>
<feature type="domain" description="Response regulatory" evidence="6">
    <location>
        <begin position="625"/>
        <end position="740"/>
    </location>
</feature>
<reference evidence="9" key="1">
    <citation type="submission" date="2021-05" db="EMBL/GenBank/DDBJ databases">
        <title>Energy efficiency and biological interactions define the core microbiome of deep oligotrophic groundwater.</title>
        <authorList>
            <person name="Mehrshad M."/>
            <person name="Lopez-Fernandez M."/>
            <person name="Bell E."/>
            <person name="Bernier-Latmani R."/>
            <person name="Bertilsson S."/>
            <person name="Dopson M."/>
        </authorList>
    </citation>
    <scope>NUCLEOTIDE SEQUENCE</scope>
    <source>
        <strain evidence="9">Modern_marine.mb.64</strain>
    </source>
</reference>
<evidence type="ECO:0000313" key="9">
    <source>
        <dbReference type="EMBL" id="MBU2693045.1"/>
    </source>
</evidence>
<feature type="domain" description="PAC" evidence="8">
    <location>
        <begin position="68"/>
        <end position="120"/>
    </location>
</feature>
<dbReference type="Gene3D" id="1.10.287.130">
    <property type="match status" value="1"/>
</dbReference>
<dbReference type="InterPro" id="IPR036097">
    <property type="entry name" value="HisK_dim/P_sf"/>
</dbReference>
<evidence type="ECO:0000256" key="1">
    <source>
        <dbReference type="ARBA" id="ARBA00000085"/>
    </source>
</evidence>
<protein>
    <recommendedName>
        <fullName evidence="2">histidine kinase</fullName>
        <ecNumber evidence="2">2.7.13.3</ecNumber>
    </recommendedName>
</protein>
<dbReference type="PROSITE" id="PS50110">
    <property type="entry name" value="RESPONSE_REGULATORY"/>
    <property type="match status" value="1"/>
</dbReference>
<dbReference type="InterPro" id="IPR011006">
    <property type="entry name" value="CheY-like_superfamily"/>
</dbReference>
<dbReference type="Gene3D" id="3.30.565.10">
    <property type="entry name" value="Histidine kinase-like ATPase, C-terminal domain"/>
    <property type="match status" value="1"/>
</dbReference>
<dbReference type="Gene3D" id="3.30.450.20">
    <property type="entry name" value="PAS domain"/>
    <property type="match status" value="3"/>
</dbReference>
<feature type="domain" description="PAS" evidence="7">
    <location>
        <begin position="1"/>
        <end position="64"/>
    </location>
</feature>
<dbReference type="SMART" id="SM00448">
    <property type="entry name" value="REC"/>
    <property type="match status" value="1"/>
</dbReference>
<sequence>MFEASPLGIGIADARERILYHNPAFSSMMGYTAAEFRRRTLKDLTHPDYLGQQMKLHQELMEGKRESYQFQTKNIHKHGHDVYLSVHVTPLRDQEGKISRLIIMAENITDRLKFEKELRDSNAYLKSIYEGSDIGVFVVDVVGDGEYRYIGISPVHEKLMQLKNEDVAGKSPDDLKFHLGEEIPDYIKNVYNKCVRNKIAIESEFFGIIEGKGDWWLNRVTPLINDEGNVYRLIGTGIIITERKIAEKALQASELKFRNYVNHAPDGIVVMNRIGNIVEINDAAVTITGYTRSDLLKMNIMDFHAEDERKEFQNLFHELLVTGKMNGEVTFRRKNGGLGMAIISAVRLSDDSFLSFISDITEMKRLQNLEARAEKLELAGTIAGQIAHDFNNLLGPIMGYPELIHEELPKDHPAHAYLEIIESAAHKIANINQDLLTMSRRGHYSQEVLDLNLLVKQAAAEMEASYDKVTVETELYDGLMYIKGGSAQINRMLGNLLNNACDAMEGAGKIYLKTENYYADVARVGYSRLPKGEYVKLTVRDSGCGIPNEILQKIFDPFFTTKSADRRRGSGLGLSVVDAVVKDHDGYIDIESMINEGTSFTIYLPITRENIKDDSHEELIGGTESMLIVDDDEIQRKVCGKLLQNLGYQVSAVASGEEAVEFLKNNPQDLVILDMIMPGGLDGAQTFQRLREINPKQRTIIISGFSESEKVRRAQRLGAGAFAGKPLTKRKLAAVVRNELDDSRGLMKD</sequence>
<dbReference type="Pfam" id="PF00512">
    <property type="entry name" value="HisKA"/>
    <property type="match status" value="1"/>
</dbReference>
<dbReference type="InterPro" id="IPR005467">
    <property type="entry name" value="His_kinase_dom"/>
</dbReference>
<dbReference type="CDD" id="cd00082">
    <property type="entry name" value="HisKA"/>
    <property type="match status" value="1"/>
</dbReference>
<dbReference type="PANTHER" id="PTHR43065:SF42">
    <property type="entry name" value="TWO-COMPONENT SENSOR PPRA"/>
    <property type="match status" value="1"/>
</dbReference>
<dbReference type="Proteomes" id="UP000777784">
    <property type="component" value="Unassembled WGS sequence"/>
</dbReference>
<feature type="domain" description="PAC" evidence="8">
    <location>
        <begin position="199"/>
        <end position="252"/>
    </location>
</feature>
<gene>
    <name evidence="9" type="ORF">KJ970_19185</name>
</gene>
<dbReference type="Pfam" id="PF13426">
    <property type="entry name" value="PAS_9"/>
    <property type="match status" value="1"/>
</dbReference>
<dbReference type="InterPro" id="IPR003594">
    <property type="entry name" value="HATPase_dom"/>
</dbReference>
<keyword evidence="3 4" id="KW-0597">Phosphoprotein</keyword>
<dbReference type="InterPro" id="IPR001610">
    <property type="entry name" value="PAC"/>
</dbReference>
<dbReference type="SMART" id="SM00086">
    <property type="entry name" value="PAC"/>
    <property type="match status" value="3"/>
</dbReference>
<dbReference type="Pfam" id="PF08448">
    <property type="entry name" value="PAS_4"/>
    <property type="match status" value="1"/>
</dbReference>
<dbReference type="PROSITE" id="PS50109">
    <property type="entry name" value="HIS_KIN"/>
    <property type="match status" value="1"/>
</dbReference>
<dbReference type="Pfam" id="PF00072">
    <property type="entry name" value="Response_reg"/>
    <property type="match status" value="1"/>
</dbReference>
<dbReference type="InterPro" id="IPR000700">
    <property type="entry name" value="PAS-assoc_C"/>
</dbReference>
<feature type="domain" description="PAS" evidence="7">
    <location>
        <begin position="121"/>
        <end position="198"/>
    </location>
</feature>
<evidence type="ECO:0000259" key="8">
    <source>
        <dbReference type="PROSITE" id="PS50113"/>
    </source>
</evidence>
<dbReference type="Pfam" id="PF08447">
    <property type="entry name" value="PAS_3"/>
    <property type="match status" value="1"/>
</dbReference>
<dbReference type="PRINTS" id="PR00344">
    <property type="entry name" value="BCTRLSENSOR"/>
</dbReference>
<dbReference type="InterPro" id="IPR013655">
    <property type="entry name" value="PAS_fold_3"/>
</dbReference>
<proteinExistence type="predicted"/>
<dbReference type="EC" id="2.7.13.3" evidence="2"/>
<dbReference type="InterPro" id="IPR035965">
    <property type="entry name" value="PAS-like_dom_sf"/>
</dbReference>
<dbReference type="InterPro" id="IPR001789">
    <property type="entry name" value="Sig_transdc_resp-reg_receiver"/>
</dbReference>
<dbReference type="InterPro" id="IPR013656">
    <property type="entry name" value="PAS_4"/>
</dbReference>
<comment type="caution">
    <text evidence="9">The sequence shown here is derived from an EMBL/GenBank/DDBJ whole genome shotgun (WGS) entry which is preliminary data.</text>
</comment>
<feature type="domain" description="Histidine kinase" evidence="5">
    <location>
        <begin position="385"/>
        <end position="608"/>
    </location>
</feature>
<dbReference type="Gene3D" id="3.40.50.2300">
    <property type="match status" value="1"/>
</dbReference>
<dbReference type="Pfam" id="PF02518">
    <property type="entry name" value="HATPase_c"/>
    <property type="match status" value="1"/>
</dbReference>
<dbReference type="CDD" id="cd17546">
    <property type="entry name" value="REC_hyHK_CKI1_RcsC-like"/>
    <property type="match status" value="1"/>
</dbReference>
<dbReference type="SMART" id="SM00387">
    <property type="entry name" value="HATPase_c"/>
    <property type="match status" value="1"/>
</dbReference>